<dbReference type="WBParaSite" id="EVEC_0000473501-mRNA-1">
    <property type="protein sequence ID" value="EVEC_0000473501-mRNA-1"/>
    <property type="gene ID" value="EVEC_0000473501"/>
</dbReference>
<accession>A0A0N4V3T8</accession>
<dbReference type="OrthoDB" id="5808339at2759"/>
<evidence type="ECO:0000313" key="1">
    <source>
        <dbReference type="EMBL" id="VDD89692.1"/>
    </source>
</evidence>
<evidence type="ECO:0000313" key="3">
    <source>
        <dbReference type="WBParaSite" id="EVEC_0000473501-mRNA-1"/>
    </source>
</evidence>
<proteinExistence type="predicted"/>
<dbReference type="EMBL" id="UXUI01007858">
    <property type="protein sequence ID" value="VDD89692.1"/>
    <property type="molecule type" value="Genomic_DNA"/>
</dbReference>
<keyword evidence="2" id="KW-1185">Reference proteome</keyword>
<evidence type="ECO:0000313" key="2">
    <source>
        <dbReference type="Proteomes" id="UP000274131"/>
    </source>
</evidence>
<organism evidence="3">
    <name type="scientific">Enterobius vermicularis</name>
    <name type="common">Human pinworm</name>
    <dbReference type="NCBI Taxonomy" id="51028"/>
    <lineage>
        <taxon>Eukaryota</taxon>
        <taxon>Metazoa</taxon>
        <taxon>Ecdysozoa</taxon>
        <taxon>Nematoda</taxon>
        <taxon>Chromadorea</taxon>
        <taxon>Rhabditida</taxon>
        <taxon>Spirurina</taxon>
        <taxon>Oxyuridomorpha</taxon>
        <taxon>Oxyuroidea</taxon>
        <taxon>Oxyuridae</taxon>
        <taxon>Enterobius</taxon>
    </lineage>
</organism>
<reference evidence="1 2" key="2">
    <citation type="submission" date="2018-10" db="EMBL/GenBank/DDBJ databases">
        <authorList>
            <consortium name="Pathogen Informatics"/>
        </authorList>
    </citation>
    <scope>NUCLEOTIDE SEQUENCE [LARGE SCALE GENOMIC DNA]</scope>
</reference>
<dbReference type="AlphaFoldDB" id="A0A0N4V3T8"/>
<name>A0A0N4V3T8_ENTVE</name>
<reference evidence="3" key="1">
    <citation type="submission" date="2017-02" db="UniProtKB">
        <authorList>
            <consortium name="WormBaseParasite"/>
        </authorList>
    </citation>
    <scope>IDENTIFICATION</scope>
</reference>
<dbReference type="Proteomes" id="UP000274131">
    <property type="component" value="Unassembled WGS sequence"/>
</dbReference>
<gene>
    <name evidence="1" type="ORF">EVEC_LOCUS4443</name>
</gene>
<sequence length="117" mass="13503">MTMEDIDLKTFEKRLDEIIDQVAGESVDLIIERPRYIHAVMVIAEDDDEGQIIQASRVKNIDPITSTTETFNDFQENTSVNTYCKSITKQTVKHTDDDDIEVAIRRLEQSRDLLNEN</sequence>
<protein>
    <submittedName>
        <fullName evidence="3">Phage protein</fullName>
    </submittedName>
</protein>